<feature type="domain" description="Protein kinase" evidence="9">
    <location>
        <begin position="852"/>
        <end position="1116"/>
    </location>
</feature>
<dbReference type="InterPro" id="IPR000719">
    <property type="entry name" value="Prot_kinase_dom"/>
</dbReference>
<feature type="compositionally biased region" description="Low complexity" evidence="8">
    <location>
        <begin position="764"/>
        <end position="783"/>
    </location>
</feature>
<gene>
    <name evidence="10" type="ORF">DBRI00130_LOCUS27304</name>
</gene>
<evidence type="ECO:0000256" key="4">
    <source>
        <dbReference type="ARBA" id="ARBA00022840"/>
    </source>
</evidence>
<feature type="compositionally biased region" description="Basic and acidic residues" evidence="8">
    <location>
        <begin position="399"/>
        <end position="428"/>
    </location>
</feature>
<dbReference type="InterPro" id="IPR017441">
    <property type="entry name" value="Protein_kinase_ATP_BS"/>
</dbReference>
<dbReference type="GO" id="GO:0005737">
    <property type="term" value="C:cytoplasm"/>
    <property type="evidence" value="ECO:0007669"/>
    <property type="project" value="TreeGrafter"/>
</dbReference>
<feature type="compositionally biased region" description="Low complexity" evidence="8">
    <location>
        <begin position="832"/>
        <end position="846"/>
    </location>
</feature>
<feature type="region of interest" description="Disordered" evidence="8">
    <location>
        <begin position="60"/>
        <end position="485"/>
    </location>
</feature>
<feature type="compositionally biased region" description="Low complexity" evidence="8">
    <location>
        <begin position="675"/>
        <end position="692"/>
    </location>
</feature>
<feature type="region of interest" description="Disordered" evidence="8">
    <location>
        <begin position="1"/>
        <end position="38"/>
    </location>
</feature>
<feature type="binding site" evidence="7">
    <location>
        <position position="881"/>
    </location>
    <ligand>
        <name>ATP</name>
        <dbReference type="ChEBI" id="CHEBI:30616"/>
    </ligand>
</feature>
<keyword evidence="3" id="KW-0418">Kinase</keyword>
<evidence type="ECO:0000256" key="1">
    <source>
        <dbReference type="ARBA" id="ARBA00022679"/>
    </source>
</evidence>
<evidence type="ECO:0000256" key="7">
    <source>
        <dbReference type="PROSITE-ProRule" id="PRU10141"/>
    </source>
</evidence>
<dbReference type="InterPro" id="IPR050339">
    <property type="entry name" value="CC_SR_Kinase"/>
</dbReference>
<evidence type="ECO:0000256" key="8">
    <source>
        <dbReference type="SAM" id="MobiDB-lite"/>
    </source>
</evidence>
<dbReference type="Gene3D" id="1.10.510.10">
    <property type="entry name" value="Transferase(Phosphotransferase) domain 1"/>
    <property type="match status" value="1"/>
</dbReference>
<feature type="region of interest" description="Disordered" evidence="8">
    <location>
        <begin position="725"/>
        <end position="848"/>
    </location>
</feature>
<feature type="compositionally biased region" description="Low complexity" evidence="8">
    <location>
        <begin position="122"/>
        <end position="163"/>
    </location>
</feature>
<feature type="compositionally biased region" description="Polar residues" evidence="8">
    <location>
        <begin position="234"/>
        <end position="270"/>
    </location>
</feature>
<dbReference type="GO" id="GO:0005634">
    <property type="term" value="C:nucleus"/>
    <property type="evidence" value="ECO:0007669"/>
    <property type="project" value="TreeGrafter"/>
</dbReference>
<dbReference type="Gene3D" id="3.30.200.20">
    <property type="entry name" value="Phosphorylase Kinase, domain 1"/>
    <property type="match status" value="1"/>
</dbReference>
<keyword evidence="2 7" id="KW-0547">Nucleotide-binding</keyword>
<feature type="region of interest" description="Disordered" evidence="8">
    <location>
        <begin position="674"/>
        <end position="705"/>
    </location>
</feature>
<dbReference type="SUPFAM" id="SSF56112">
    <property type="entry name" value="Protein kinase-like (PK-like)"/>
    <property type="match status" value="1"/>
</dbReference>
<evidence type="ECO:0000256" key="5">
    <source>
        <dbReference type="ARBA" id="ARBA00023193"/>
    </source>
</evidence>
<dbReference type="PANTHER" id="PTHR11042">
    <property type="entry name" value="EUKARYOTIC TRANSLATION INITIATION FACTOR 2-ALPHA KINASE EIF2-ALPHA KINASE -RELATED"/>
    <property type="match status" value="1"/>
</dbReference>
<dbReference type="Pfam" id="PF00069">
    <property type="entry name" value="Pkinase"/>
    <property type="match status" value="1"/>
</dbReference>
<dbReference type="PROSITE" id="PS00107">
    <property type="entry name" value="PROTEIN_KINASE_ATP"/>
    <property type="match status" value="1"/>
</dbReference>
<dbReference type="GO" id="GO:0017148">
    <property type="term" value="P:negative regulation of translation"/>
    <property type="evidence" value="ECO:0007669"/>
    <property type="project" value="UniProtKB-KW"/>
</dbReference>
<dbReference type="SMART" id="SM00220">
    <property type="entry name" value="S_TKc"/>
    <property type="match status" value="1"/>
</dbReference>
<feature type="compositionally biased region" description="Low complexity" evidence="8">
    <location>
        <begin position="347"/>
        <end position="357"/>
    </location>
</feature>
<keyword evidence="1" id="KW-0808">Transferase</keyword>
<keyword evidence="5" id="KW-0652">Protein synthesis inhibitor</keyword>
<evidence type="ECO:0000313" key="10">
    <source>
        <dbReference type="EMBL" id="CAE4630844.1"/>
    </source>
</evidence>
<proteinExistence type="inferred from homology"/>
<feature type="compositionally biased region" description="Polar residues" evidence="8">
    <location>
        <begin position="751"/>
        <end position="763"/>
    </location>
</feature>
<evidence type="ECO:0000259" key="9">
    <source>
        <dbReference type="PROSITE" id="PS50011"/>
    </source>
</evidence>
<dbReference type="PANTHER" id="PTHR11042:SF185">
    <property type="entry name" value="WEE1-LIKE PROTEIN KINASE"/>
    <property type="match status" value="1"/>
</dbReference>
<feature type="compositionally biased region" description="Basic residues" evidence="8">
    <location>
        <begin position="725"/>
        <end position="749"/>
    </location>
</feature>
<feature type="compositionally biased region" description="Low complexity" evidence="8">
    <location>
        <begin position="223"/>
        <end position="233"/>
    </location>
</feature>
<dbReference type="GO" id="GO:0005524">
    <property type="term" value="F:ATP binding"/>
    <property type="evidence" value="ECO:0007669"/>
    <property type="project" value="UniProtKB-UniRule"/>
</dbReference>
<dbReference type="GO" id="GO:0004713">
    <property type="term" value="F:protein tyrosine kinase activity"/>
    <property type="evidence" value="ECO:0007669"/>
    <property type="project" value="TreeGrafter"/>
</dbReference>
<comment type="similarity">
    <text evidence="6">Belongs to the protein kinase superfamily. Ser/Thr protein kinase family. GCN2 subfamily.</text>
</comment>
<dbReference type="PROSITE" id="PS00108">
    <property type="entry name" value="PROTEIN_KINASE_ST"/>
    <property type="match status" value="1"/>
</dbReference>
<feature type="compositionally biased region" description="Basic and acidic residues" evidence="8">
    <location>
        <begin position="210"/>
        <end position="221"/>
    </location>
</feature>
<sequence>MTPRKLRSHESILMDHSVGNRHRSPILSPTSSSTEMVPQRLYKEEDDDFLSTIPLHRLDKEEENVTSKNGTNRQSRVYANEEERNKENAVPSSSTMPSQYTSSRPFEERLHPSFPKFPPLGPSSHSNHRNNSSSQRPPRFFPTSYTTPSLSSSSKSINTNHHSPTYQKHKSSMPKQFKPRLLPPSSGEQEAIPFPILTPPSPHSSRNKRSFPDHNTSEHSRHSSSATLASTSSQPKISSHLNSNSNKHGLSKSPYETSKSPYETSKSPYETSPVRKSHRNEFYPFHHTTHPKQQTASLSSSSKVGRRGSSESLMIPMLGCLSKSSTSPSSYPLQQQKQPLEAKKKSQPSSSLSSPLQDAHLFSPNKTTRFGPRRSKAELPPTPHRELDTAPTSLFSSYETRDMSIFRDDEPHERRNNQENCTFDKSDSPRTLLFPPETTDSNTTQNNKLPQLSQNATKSPQYPSSPTTNNNNSSSSLLHSSSSMSLTTTPRVQIAEDLFGSSSFSTSTTPRLYEKSPHYVKSPHWTKSVSVNPFSPVPEEYLCGNSMSENGSMTTEGLYGGHRNLYGNKPRMEHTPPSPAKTCASVRKKRMTQSRIPVHSSSSSTKQQSQSNQQNWCLFRPTEYNDGANDTASTEEERKLVPSPTNMSDDDDDNKKMKETHHYTTKVSPTDVINASFSPRTTAPPASTTTFAISENREDDHEDEDAISTTTMETTSTHLEHNHKSFYPHYRHQHPPSIQRRKSPRRRRQIVPSTTTHSAATTMNSLNYNLSLPSPSSSPSSSPRRPFPYHTSPPQCRPTLPRLSSSPSPFSSSSPPPFFSPSSRSSPPPLPSSSSPSSSHTTTPSSRFHDDFQEVGILGTGSFGSVYKCISRLDGCLYAVKVVKREARGEIARHHMLKEVYALAALCNQSDGREFHIVRYHQAWMEENRLYIQTELCTSTLCNEISRGCFHQKRKNGDNVDGSDSNERHFKLLREILLALELIHGNDMVHLDIKPDNIFVKNDQFKLGDFGLAHKAAPGDDVEEGDARYMSKELLSGELDDLTKCDIFSLGATMYEVCLGRSLPPNGQEWQDIRAGLLSPLHETKAELRNIIVDMMHPKPDQRPSATELLKRRQLLSKEQQELIVEKNKVKEVSMALAAQQKKLEKLFGTEMPRRRPKMVRSASSVL</sequence>
<feature type="compositionally biased region" description="Polar residues" evidence="8">
    <location>
        <begin position="27"/>
        <end position="36"/>
    </location>
</feature>
<evidence type="ECO:0000256" key="3">
    <source>
        <dbReference type="ARBA" id="ARBA00022777"/>
    </source>
</evidence>
<feature type="compositionally biased region" description="Low complexity" evidence="8">
    <location>
        <begin position="600"/>
        <end position="614"/>
    </location>
</feature>
<protein>
    <recommendedName>
        <fullName evidence="9">Protein kinase domain-containing protein</fullName>
    </recommendedName>
</protein>
<evidence type="ECO:0000256" key="2">
    <source>
        <dbReference type="ARBA" id="ARBA00022741"/>
    </source>
</evidence>
<evidence type="ECO:0000256" key="6">
    <source>
        <dbReference type="ARBA" id="ARBA00037982"/>
    </source>
</evidence>
<feature type="region of interest" description="Disordered" evidence="8">
    <location>
        <begin position="570"/>
        <end position="656"/>
    </location>
</feature>
<feature type="compositionally biased region" description="Low complexity" evidence="8">
    <location>
        <begin position="91"/>
        <end position="103"/>
    </location>
</feature>
<name>A0A7S4S0N3_9STRA</name>
<feature type="compositionally biased region" description="Polar residues" evidence="8">
    <location>
        <begin position="438"/>
        <end position="462"/>
    </location>
</feature>
<dbReference type="InterPro" id="IPR011009">
    <property type="entry name" value="Kinase-like_dom_sf"/>
</dbReference>
<accession>A0A7S4S0N3</accession>
<organism evidence="10">
    <name type="scientific">Ditylum brightwellii</name>
    <dbReference type="NCBI Taxonomy" id="49249"/>
    <lineage>
        <taxon>Eukaryota</taxon>
        <taxon>Sar</taxon>
        <taxon>Stramenopiles</taxon>
        <taxon>Ochrophyta</taxon>
        <taxon>Bacillariophyta</taxon>
        <taxon>Mediophyceae</taxon>
        <taxon>Lithodesmiophycidae</taxon>
        <taxon>Lithodesmiales</taxon>
        <taxon>Lithodesmiaceae</taxon>
        <taxon>Ditylum</taxon>
    </lineage>
</organism>
<feature type="compositionally biased region" description="Low complexity" evidence="8">
    <location>
        <begin position="797"/>
        <end position="813"/>
    </location>
</feature>
<feature type="compositionally biased region" description="Low complexity" evidence="8">
    <location>
        <begin position="464"/>
        <end position="485"/>
    </location>
</feature>
<reference evidence="10" key="1">
    <citation type="submission" date="2021-01" db="EMBL/GenBank/DDBJ databases">
        <authorList>
            <person name="Corre E."/>
            <person name="Pelletier E."/>
            <person name="Niang G."/>
            <person name="Scheremetjew M."/>
            <person name="Finn R."/>
            <person name="Kale V."/>
            <person name="Holt S."/>
            <person name="Cochrane G."/>
            <person name="Meng A."/>
            <person name="Brown T."/>
            <person name="Cohen L."/>
        </authorList>
    </citation>
    <scope>NUCLEOTIDE SEQUENCE</scope>
    <source>
        <strain evidence="10">GSO104</strain>
    </source>
</reference>
<dbReference type="EMBL" id="HBNS01034959">
    <property type="protein sequence ID" value="CAE4630844.1"/>
    <property type="molecule type" value="Transcribed_RNA"/>
</dbReference>
<dbReference type="PROSITE" id="PS50011">
    <property type="entry name" value="PROTEIN_KINASE_DOM"/>
    <property type="match status" value="1"/>
</dbReference>
<keyword evidence="4 7" id="KW-0067">ATP-binding</keyword>
<feature type="compositionally biased region" description="Polar residues" evidence="8">
    <location>
        <begin position="66"/>
        <end position="77"/>
    </location>
</feature>
<dbReference type="InterPro" id="IPR008271">
    <property type="entry name" value="Ser/Thr_kinase_AS"/>
</dbReference>
<dbReference type="AlphaFoldDB" id="A0A7S4S0N3"/>